<evidence type="ECO:0000313" key="8">
    <source>
        <dbReference type="EMBL" id="MBB6451192.1"/>
    </source>
</evidence>
<proteinExistence type="predicted"/>
<feature type="transmembrane region" description="Helical" evidence="6">
    <location>
        <begin position="370"/>
        <end position="392"/>
    </location>
</feature>
<feature type="transmembrane region" description="Helical" evidence="6">
    <location>
        <begin position="64"/>
        <end position="82"/>
    </location>
</feature>
<dbReference type="EMBL" id="JACHHJ010000005">
    <property type="protein sequence ID" value="MBB6451192.1"/>
    <property type="molecule type" value="Genomic_DNA"/>
</dbReference>
<feature type="domain" description="Na+/H+ antiporter NhaC-like C-terminal" evidence="7">
    <location>
        <begin position="156"/>
        <end position="478"/>
    </location>
</feature>
<feature type="transmembrane region" description="Helical" evidence="6">
    <location>
        <begin position="470"/>
        <end position="500"/>
    </location>
</feature>
<dbReference type="PANTHER" id="PTHR43478">
    <property type="entry name" value="NA+/H+ ANTIPORTER-RELATED"/>
    <property type="match status" value="1"/>
</dbReference>
<evidence type="ECO:0000256" key="4">
    <source>
        <dbReference type="ARBA" id="ARBA00022989"/>
    </source>
</evidence>
<protein>
    <submittedName>
        <fullName evidence="8">Na+/H+ antiporter NhaC</fullName>
    </submittedName>
</protein>
<dbReference type="Pfam" id="PF03553">
    <property type="entry name" value="Na_H_antiporter"/>
    <property type="match status" value="1"/>
</dbReference>
<dbReference type="InterPro" id="IPR018461">
    <property type="entry name" value="Na/H_Antiport_NhaC-like_C"/>
</dbReference>
<sequence>MEFGILTLLPPALAIILAILTRNVIPSLFAGIWIGATMLSDWNPFMGIYVTFQDFIIPAIGDEWNATVLVYVALFGVLIAFFQRTGGAEALAQTISRKVKTRSGAQGSTGVLGLVLFIDDYFNALTAGSVMRSVTDKMKISREKLAYIVDSTSAPICLLVPVSTWVVFVMGLIGSQFVELGISQSEYITYLWTIPFNFYAVFAVLFVFIIIYLKFDYGPMAKAEFRTVTTGKVKRDDAQSPSADEITQVEPVTTKPKLSNLVVPLIVLIALIPPLFLWTGGYPENDVVTAIGEADGAMSILMAAFTAGVLGLIMGMSQKLFSFKEAVSIYMSGIKGMTLVFIILILAWSIGDVASEIGTAEFVSHYAEQLVTPGIIPALIFIISGVVAFTTGTAYGTFAIMIPIAMPIAVSLELSIPLAIAAVLSGGIFGDHCSPISDTTVLSSAGASCDLVDHVNTQLPYALTAGVSGIIAFIVAGFTESILMAFGAGLVALIALAFVLNRMWGKKIPDQNTTS</sequence>
<feature type="transmembrane region" description="Helical" evidence="6">
    <location>
        <begin position="404"/>
        <end position="429"/>
    </location>
</feature>
<gene>
    <name evidence="8" type="ORF">HNR44_003186</name>
</gene>
<comment type="caution">
    <text evidence="8">The sequence shown here is derived from an EMBL/GenBank/DDBJ whole genome shotgun (WGS) entry which is preliminary data.</text>
</comment>
<feature type="transmembrane region" description="Helical" evidence="6">
    <location>
        <begin position="327"/>
        <end position="350"/>
    </location>
</feature>
<dbReference type="RefSeq" id="WP_184405254.1">
    <property type="nucleotide sequence ID" value="NZ_JACHHJ010000005.1"/>
</dbReference>
<evidence type="ECO:0000256" key="5">
    <source>
        <dbReference type="ARBA" id="ARBA00023136"/>
    </source>
</evidence>
<evidence type="ECO:0000256" key="1">
    <source>
        <dbReference type="ARBA" id="ARBA00004651"/>
    </source>
</evidence>
<dbReference type="GO" id="GO:0005886">
    <property type="term" value="C:plasma membrane"/>
    <property type="evidence" value="ECO:0007669"/>
    <property type="project" value="UniProtKB-SubCell"/>
</dbReference>
<keyword evidence="3 6" id="KW-0812">Transmembrane</keyword>
<evidence type="ECO:0000256" key="2">
    <source>
        <dbReference type="ARBA" id="ARBA00022475"/>
    </source>
</evidence>
<keyword evidence="2" id="KW-1003">Cell membrane</keyword>
<dbReference type="AlphaFoldDB" id="A0A841Q0P1"/>
<feature type="transmembrane region" description="Helical" evidence="6">
    <location>
        <begin position="258"/>
        <end position="277"/>
    </location>
</feature>
<name>A0A841Q0P1_9BACL</name>
<evidence type="ECO:0000256" key="6">
    <source>
        <dbReference type="SAM" id="Phobius"/>
    </source>
</evidence>
<comment type="subcellular location">
    <subcellularLocation>
        <location evidence="1">Cell membrane</location>
        <topology evidence="1">Multi-pass membrane protein</topology>
    </subcellularLocation>
</comment>
<accession>A0A841Q0P1</accession>
<keyword evidence="4 6" id="KW-1133">Transmembrane helix</keyword>
<dbReference type="PANTHER" id="PTHR43478:SF1">
    <property type="entry name" value="NA+_H+ ANTIPORTER NHAC-LIKE C-TERMINAL DOMAIN-CONTAINING PROTEIN"/>
    <property type="match status" value="1"/>
</dbReference>
<reference evidence="8 9" key="1">
    <citation type="submission" date="2020-08" db="EMBL/GenBank/DDBJ databases">
        <title>Genomic Encyclopedia of Type Strains, Phase IV (KMG-IV): sequencing the most valuable type-strain genomes for metagenomic binning, comparative biology and taxonomic classification.</title>
        <authorList>
            <person name="Goeker M."/>
        </authorList>
    </citation>
    <scope>NUCLEOTIDE SEQUENCE [LARGE SCALE GENOMIC DNA]</scope>
    <source>
        <strain evidence="8 9">DSM 21769</strain>
    </source>
</reference>
<feature type="transmembrane region" description="Helical" evidence="6">
    <location>
        <begin position="145"/>
        <end position="170"/>
    </location>
</feature>
<evidence type="ECO:0000256" key="3">
    <source>
        <dbReference type="ARBA" id="ARBA00022692"/>
    </source>
</evidence>
<evidence type="ECO:0000313" key="9">
    <source>
        <dbReference type="Proteomes" id="UP000568839"/>
    </source>
</evidence>
<evidence type="ECO:0000259" key="7">
    <source>
        <dbReference type="Pfam" id="PF03553"/>
    </source>
</evidence>
<feature type="transmembrane region" description="Helical" evidence="6">
    <location>
        <begin position="297"/>
        <end position="315"/>
    </location>
</feature>
<feature type="transmembrane region" description="Helical" evidence="6">
    <location>
        <begin position="190"/>
        <end position="213"/>
    </location>
</feature>
<keyword evidence="9" id="KW-1185">Reference proteome</keyword>
<organism evidence="8 9">
    <name type="scientific">Geomicrobium halophilum</name>
    <dbReference type="NCBI Taxonomy" id="549000"/>
    <lineage>
        <taxon>Bacteria</taxon>
        <taxon>Bacillati</taxon>
        <taxon>Bacillota</taxon>
        <taxon>Bacilli</taxon>
        <taxon>Bacillales</taxon>
        <taxon>Geomicrobium</taxon>
    </lineage>
</organism>
<keyword evidence="5 6" id="KW-0472">Membrane</keyword>
<dbReference type="Proteomes" id="UP000568839">
    <property type="component" value="Unassembled WGS sequence"/>
</dbReference>